<name>A0AAD7JUC6_9AGAR</name>
<dbReference type="EMBL" id="JARJLG010000020">
    <property type="protein sequence ID" value="KAJ7772014.1"/>
    <property type="molecule type" value="Genomic_DNA"/>
</dbReference>
<keyword evidence="7" id="KW-1185">Reference proteome</keyword>
<sequence>MRRYWSLTKQIFISTVALALIAIILLPRFLPKFQLHQPSTTPLSALQRDPASTTPAEECLHPPPDSCTFYADCLESRYHCGPDGYPLGYGQKYCLKFQTQRTTLSARGQTWMLATMHCLQESLVPDAIGAANATTTCAALEHMAFATHAGCYVDSGLCQLPPSDWLAVLEIVDIKTLFDSWDATKATLIAGTDCLEFFALLLGRRV</sequence>
<keyword evidence="5" id="KW-1133">Transmembrane helix</keyword>
<keyword evidence="5" id="KW-0472">Membrane</keyword>
<keyword evidence="3" id="KW-0372">Hormone</keyword>
<reference evidence="6" key="1">
    <citation type="submission" date="2023-03" db="EMBL/GenBank/DDBJ databases">
        <title>Massive genome expansion in bonnet fungi (Mycena s.s.) driven by repeated elements and novel gene families across ecological guilds.</title>
        <authorList>
            <consortium name="Lawrence Berkeley National Laboratory"/>
            <person name="Harder C.B."/>
            <person name="Miyauchi S."/>
            <person name="Viragh M."/>
            <person name="Kuo A."/>
            <person name="Thoen E."/>
            <person name="Andreopoulos B."/>
            <person name="Lu D."/>
            <person name="Skrede I."/>
            <person name="Drula E."/>
            <person name="Henrissat B."/>
            <person name="Morin E."/>
            <person name="Kohler A."/>
            <person name="Barry K."/>
            <person name="LaButti K."/>
            <person name="Morin E."/>
            <person name="Salamov A."/>
            <person name="Lipzen A."/>
            <person name="Mereny Z."/>
            <person name="Hegedus B."/>
            <person name="Baldrian P."/>
            <person name="Stursova M."/>
            <person name="Weitz H."/>
            <person name="Taylor A."/>
            <person name="Grigoriev I.V."/>
            <person name="Nagy L.G."/>
            <person name="Martin F."/>
            <person name="Kauserud H."/>
        </authorList>
    </citation>
    <scope>NUCLEOTIDE SEQUENCE</scope>
    <source>
        <strain evidence="6">CBHHK188m</strain>
    </source>
</reference>
<evidence type="ECO:0000256" key="2">
    <source>
        <dbReference type="ARBA" id="ARBA00011748"/>
    </source>
</evidence>
<comment type="caution">
    <text evidence="6">The sequence shown here is derived from an EMBL/GenBank/DDBJ whole genome shotgun (WGS) entry which is preliminary data.</text>
</comment>
<dbReference type="Proteomes" id="UP001215280">
    <property type="component" value="Unassembled WGS sequence"/>
</dbReference>
<dbReference type="InterPro" id="IPR004978">
    <property type="entry name" value="Stanniocalcin"/>
</dbReference>
<proteinExistence type="inferred from homology"/>
<evidence type="ECO:0000313" key="6">
    <source>
        <dbReference type="EMBL" id="KAJ7772014.1"/>
    </source>
</evidence>
<dbReference type="AlphaFoldDB" id="A0AAD7JUC6"/>
<evidence type="ECO:0000256" key="5">
    <source>
        <dbReference type="SAM" id="Phobius"/>
    </source>
</evidence>
<gene>
    <name evidence="6" type="ORF">DFH07DRAFT_213308</name>
</gene>
<comment type="subunit">
    <text evidence="2">Homodimer; disulfide-linked.</text>
</comment>
<evidence type="ECO:0000313" key="7">
    <source>
        <dbReference type="Proteomes" id="UP001215280"/>
    </source>
</evidence>
<dbReference type="PANTHER" id="PTHR11245:SF6">
    <property type="entry name" value="DUF19 DOMAIN-CONTAINING PROTEIN"/>
    <property type="match status" value="1"/>
</dbReference>
<dbReference type="GO" id="GO:0005615">
    <property type="term" value="C:extracellular space"/>
    <property type="evidence" value="ECO:0007669"/>
    <property type="project" value="TreeGrafter"/>
</dbReference>
<protein>
    <submittedName>
        <fullName evidence="6">Uncharacterized protein</fullName>
    </submittedName>
</protein>
<feature type="transmembrane region" description="Helical" evidence="5">
    <location>
        <begin position="12"/>
        <end position="30"/>
    </location>
</feature>
<evidence type="ECO:0000256" key="1">
    <source>
        <dbReference type="ARBA" id="ARBA00008693"/>
    </source>
</evidence>
<dbReference type="GO" id="GO:0005179">
    <property type="term" value="F:hormone activity"/>
    <property type="evidence" value="ECO:0007669"/>
    <property type="project" value="UniProtKB-KW"/>
</dbReference>
<keyword evidence="4" id="KW-1015">Disulfide bond</keyword>
<comment type="similarity">
    <text evidence="1">Belongs to the stanniocalcin family.</text>
</comment>
<accession>A0AAD7JUC6</accession>
<organism evidence="6 7">
    <name type="scientific">Mycena maculata</name>
    <dbReference type="NCBI Taxonomy" id="230809"/>
    <lineage>
        <taxon>Eukaryota</taxon>
        <taxon>Fungi</taxon>
        <taxon>Dikarya</taxon>
        <taxon>Basidiomycota</taxon>
        <taxon>Agaricomycotina</taxon>
        <taxon>Agaricomycetes</taxon>
        <taxon>Agaricomycetidae</taxon>
        <taxon>Agaricales</taxon>
        <taxon>Marasmiineae</taxon>
        <taxon>Mycenaceae</taxon>
        <taxon>Mycena</taxon>
    </lineage>
</organism>
<dbReference type="PANTHER" id="PTHR11245">
    <property type="entry name" value="STANNIOCALCIN"/>
    <property type="match status" value="1"/>
</dbReference>
<dbReference type="GO" id="GO:0006874">
    <property type="term" value="P:intracellular calcium ion homeostasis"/>
    <property type="evidence" value="ECO:0007669"/>
    <property type="project" value="TreeGrafter"/>
</dbReference>
<dbReference type="Pfam" id="PF03298">
    <property type="entry name" value="Stanniocalcin"/>
    <property type="match status" value="1"/>
</dbReference>
<keyword evidence="5" id="KW-0812">Transmembrane</keyword>
<evidence type="ECO:0000256" key="4">
    <source>
        <dbReference type="ARBA" id="ARBA00023157"/>
    </source>
</evidence>
<evidence type="ECO:0000256" key="3">
    <source>
        <dbReference type="ARBA" id="ARBA00022702"/>
    </source>
</evidence>